<dbReference type="Proteomes" id="UP000675881">
    <property type="component" value="Chromosome 5"/>
</dbReference>
<dbReference type="InterPro" id="IPR000873">
    <property type="entry name" value="AMP-dep_synth/lig_dom"/>
</dbReference>
<evidence type="ECO:0000256" key="5">
    <source>
        <dbReference type="ARBA" id="ARBA00047319"/>
    </source>
</evidence>
<dbReference type="PANTHER" id="PTHR43201:SF5">
    <property type="entry name" value="MEDIUM-CHAIN ACYL-COA LIGASE ACSF2, MITOCHONDRIAL"/>
    <property type="match status" value="1"/>
</dbReference>
<dbReference type="GO" id="GO:0006631">
    <property type="term" value="P:fatty acid metabolic process"/>
    <property type="evidence" value="ECO:0007669"/>
    <property type="project" value="TreeGrafter"/>
</dbReference>
<evidence type="ECO:0000256" key="1">
    <source>
        <dbReference type="ARBA" id="ARBA00006432"/>
    </source>
</evidence>
<name>A0A7R8CYP3_LEPSM</name>
<comment type="function">
    <text evidence="3">Acyl-CoA synthases catalyze the initial reaction in fatty acid metabolism, by forming a thioester with CoA. Has some preference toward medium-chain substrates. Plays a role in adipocyte differentiation.</text>
</comment>
<accession>A0A7R8CYP3</accession>
<dbReference type="Gene3D" id="3.40.50.980">
    <property type="match status" value="1"/>
</dbReference>
<dbReference type="EMBL" id="HG994584">
    <property type="protein sequence ID" value="CAF2943328.1"/>
    <property type="molecule type" value="Genomic_DNA"/>
</dbReference>
<protein>
    <recommendedName>
        <fullName evidence="4">Medium-chain acyl-CoA ligase ACSF2, mitochondrial</fullName>
    </recommendedName>
</protein>
<evidence type="ECO:0000256" key="6">
    <source>
        <dbReference type="ARBA" id="ARBA00048277"/>
    </source>
</evidence>
<comment type="catalytic activity">
    <reaction evidence="5">
        <text>octanoate + ATP + CoA = octanoyl-CoA + AMP + diphosphate</text>
        <dbReference type="Rhea" id="RHEA:33631"/>
        <dbReference type="ChEBI" id="CHEBI:25646"/>
        <dbReference type="ChEBI" id="CHEBI:30616"/>
        <dbReference type="ChEBI" id="CHEBI:33019"/>
        <dbReference type="ChEBI" id="CHEBI:57287"/>
        <dbReference type="ChEBI" id="CHEBI:57386"/>
        <dbReference type="ChEBI" id="CHEBI:456215"/>
    </reaction>
</comment>
<evidence type="ECO:0000313" key="9">
    <source>
        <dbReference type="Proteomes" id="UP000675881"/>
    </source>
</evidence>
<dbReference type="AlphaFoldDB" id="A0A7R8CYP3"/>
<dbReference type="Pfam" id="PF00501">
    <property type="entry name" value="AMP-binding"/>
    <property type="match status" value="1"/>
</dbReference>
<comment type="similarity">
    <text evidence="1">Belongs to the ATP-dependent AMP-binding enzyme family.</text>
</comment>
<gene>
    <name evidence="8" type="ORF">LSAA_9655</name>
</gene>
<evidence type="ECO:0000256" key="3">
    <source>
        <dbReference type="ARBA" id="ARBA00037247"/>
    </source>
</evidence>
<organism evidence="8 9">
    <name type="scientific">Lepeophtheirus salmonis</name>
    <name type="common">Salmon louse</name>
    <name type="synonym">Caligus salmonis</name>
    <dbReference type="NCBI Taxonomy" id="72036"/>
    <lineage>
        <taxon>Eukaryota</taxon>
        <taxon>Metazoa</taxon>
        <taxon>Ecdysozoa</taxon>
        <taxon>Arthropoda</taxon>
        <taxon>Crustacea</taxon>
        <taxon>Multicrustacea</taxon>
        <taxon>Hexanauplia</taxon>
        <taxon>Copepoda</taxon>
        <taxon>Siphonostomatoida</taxon>
        <taxon>Caligidae</taxon>
        <taxon>Lepeophtheirus</taxon>
    </lineage>
</organism>
<sequence>MPAPNYSEQCCLSRLLSFNNFSAPKRFNSDFKWNYVTGIRKTFPKVCEDAYRLAEAFSNIGFKQGDMIAIWAPNSYEWYLMQCASAIAGCVLVNVNPAFQKDELHYVLNKVPVKGLKLTLSLHLFLNLPMILFLFDSGTYCFQSLFESGGTSEDVAHIKNLENIIEADDMFNISIHFCN</sequence>
<comment type="catalytic activity">
    <reaction evidence="6">
        <text>a medium-chain fatty acid + ATP + CoA = a medium-chain fatty acyl-CoA + AMP + diphosphate</text>
        <dbReference type="Rhea" id="RHEA:48340"/>
        <dbReference type="ChEBI" id="CHEBI:30616"/>
        <dbReference type="ChEBI" id="CHEBI:33019"/>
        <dbReference type="ChEBI" id="CHEBI:57287"/>
        <dbReference type="ChEBI" id="CHEBI:59558"/>
        <dbReference type="ChEBI" id="CHEBI:90546"/>
        <dbReference type="ChEBI" id="CHEBI:456215"/>
        <dbReference type="EC" id="6.2.1.2"/>
    </reaction>
</comment>
<proteinExistence type="inferred from homology"/>
<dbReference type="OrthoDB" id="10253115at2759"/>
<evidence type="ECO:0000256" key="4">
    <source>
        <dbReference type="ARBA" id="ARBA00039638"/>
    </source>
</evidence>
<feature type="domain" description="AMP-dependent synthetase/ligase" evidence="7">
    <location>
        <begin position="37"/>
        <end position="114"/>
    </location>
</feature>
<evidence type="ECO:0000313" key="8">
    <source>
        <dbReference type="EMBL" id="CAF2943328.1"/>
    </source>
</evidence>
<keyword evidence="9" id="KW-1185">Reference proteome</keyword>
<dbReference type="PANTHER" id="PTHR43201">
    <property type="entry name" value="ACYL-COA SYNTHETASE"/>
    <property type="match status" value="1"/>
</dbReference>
<keyword evidence="2 8" id="KW-0436">Ligase</keyword>
<evidence type="ECO:0000259" key="7">
    <source>
        <dbReference type="Pfam" id="PF00501"/>
    </source>
</evidence>
<reference evidence="8" key="1">
    <citation type="submission" date="2021-02" db="EMBL/GenBank/DDBJ databases">
        <authorList>
            <person name="Bekaert M."/>
        </authorList>
    </citation>
    <scope>NUCLEOTIDE SEQUENCE</scope>
    <source>
        <strain evidence="8">IoA-00</strain>
    </source>
</reference>
<evidence type="ECO:0000256" key="2">
    <source>
        <dbReference type="ARBA" id="ARBA00022598"/>
    </source>
</evidence>
<dbReference type="SUPFAM" id="SSF56801">
    <property type="entry name" value="Acetyl-CoA synthetase-like"/>
    <property type="match status" value="1"/>
</dbReference>
<dbReference type="GO" id="GO:0031956">
    <property type="term" value="F:medium-chain fatty acid-CoA ligase activity"/>
    <property type="evidence" value="ECO:0007669"/>
    <property type="project" value="UniProtKB-EC"/>
</dbReference>